<protein>
    <submittedName>
        <fullName evidence="1">Uncharacterized protein</fullName>
    </submittedName>
</protein>
<proteinExistence type="predicted"/>
<reference evidence="1 2" key="1">
    <citation type="journal article" date="2013" name="Curr. Biol.">
        <title>The Genome of the Foraminiferan Reticulomyxa filosa.</title>
        <authorList>
            <person name="Glockner G."/>
            <person name="Hulsmann N."/>
            <person name="Schleicher M."/>
            <person name="Noegel A.A."/>
            <person name="Eichinger L."/>
            <person name="Gallinger C."/>
            <person name="Pawlowski J."/>
            <person name="Sierra R."/>
            <person name="Euteneuer U."/>
            <person name="Pillet L."/>
            <person name="Moustafa A."/>
            <person name="Platzer M."/>
            <person name="Groth M."/>
            <person name="Szafranski K."/>
            <person name="Schliwa M."/>
        </authorList>
    </citation>
    <scope>NUCLEOTIDE SEQUENCE [LARGE SCALE GENOMIC DNA]</scope>
</reference>
<gene>
    <name evidence="1" type="ORF">RFI_21848</name>
</gene>
<comment type="caution">
    <text evidence="1">The sequence shown here is derived from an EMBL/GenBank/DDBJ whole genome shotgun (WGS) entry which is preliminary data.</text>
</comment>
<organism evidence="1 2">
    <name type="scientific">Reticulomyxa filosa</name>
    <dbReference type="NCBI Taxonomy" id="46433"/>
    <lineage>
        <taxon>Eukaryota</taxon>
        <taxon>Sar</taxon>
        <taxon>Rhizaria</taxon>
        <taxon>Retaria</taxon>
        <taxon>Foraminifera</taxon>
        <taxon>Monothalamids</taxon>
        <taxon>Reticulomyxidae</taxon>
        <taxon>Reticulomyxa</taxon>
    </lineage>
</organism>
<name>X6MQ09_RETFI</name>
<evidence type="ECO:0000313" key="1">
    <source>
        <dbReference type="EMBL" id="ETO15517.1"/>
    </source>
</evidence>
<dbReference type="Proteomes" id="UP000023152">
    <property type="component" value="Unassembled WGS sequence"/>
</dbReference>
<dbReference type="EMBL" id="ASPP01019053">
    <property type="protein sequence ID" value="ETO15517.1"/>
    <property type="molecule type" value="Genomic_DNA"/>
</dbReference>
<keyword evidence="2" id="KW-1185">Reference proteome</keyword>
<dbReference type="AlphaFoldDB" id="X6MQ09"/>
<accession>X6MQ09</accession>
<evidence type="ECO:0000313" key="2">
    <source>
        <dbReference type="Proteomes" id="UP000023152"/>
    </source>
</evidence>
<sequence>MWYLNENKLLHNTKQSWYNTSELLLRMTESIYSSFDNNGISYTVKIYWWLNSFIKDRIGQVVLNRINFSERKFEFGVPFTPSITFKNKRKYPKMKLKLDGKDIEETDQIFIIFVDQQMTFLQYINYIYGKASKKLGYLTFLCSYKGIRPSLSV</sequence>